<evidence type="ECO:0000313" key="2">
    <source>
        <dbReference type="EMBL" id="GFS20263.1"/>
    </source>
</evidence>
<dbReference type="PANTHER" id="PTHR47027:SF26">
    <property type="entry name" value="REVERSE TRANSCRIPTASE DOMAIN-CONTAINING PROTEIN"/>
    <property type="match status" value="1"/>
</dbReference>
<keyword evidence="3" id="KW-1185">Reference proteome</keyword>
<reference evidence="2 3" key="1">
    <citation type="journal article" date="2021" name="Elife">
        <title>Chloroplast acquisition without the gene transfer in kleptoplastic sea slugs, Plakobranchus ocellatus.</title>
        <authorList>
            <person name="Maeda T."/>
            <person name="Takahashi S."/>
            <person name="Yoshida T."/>
            <person name="Shimamura S."/>
            <person name="Takaki Y."/>
            <person name="Nagai Y."/>
            <person name="Toyoda A."/>
            <person name="Suzuki Y."/>
            <person name="Arimoto A."/>
            <person name="Ishii H."/>
            <person name="Satoh N."/>
            <person name="Nishiyama T."/>
            <person name="Hasebe M."/>
            <person name="Maruyama T."/>
            <person name="Minagawa J."/>
            <person name="Obokata J."/>
            <person name="Shigenobu S."/>
        </authorList>
    </citation>
    <scope>NUCLEOTIDE SEQUENCE [LARGE SCALE GENOMIC DNA]</scope>
</reference>
<dbReference type="PANTHER" id="PTHR47027">
    <property type="entry name" value="REVERSE TRANSCRIPTASE DOMAIN-CONTAINING PROTEIN"/>
    <property type="match status" value="1"/>
</dbReference>
<comment type="caution">
    <text evidence="2">The sequence shown here is derived from an EMBL/GenBank/DDBJ whole genome shotgun (WGS) entry which is preliminary data.</text>
</comment>
<protein>
    <recommendedName>
        <fullName evidence="1">Reverse transcriptase domain-containing protein</fullName>
    </recommendedName>
</protein>
<feature type="domain" description="Reverse transcriptase" evidence="1">
    <location>
        <begin position="58"/>
        <end position="197"/>
    </location>
</feature>
<accession>A0AAV4JEE7</accession>
<evidence type="ECO:0000259" key="1">
    <source>
        <dbReference type="Pfam" id="PF00078"/>
    </source>
</evidence>
<dbReference type="Pfam" id="PF00078">
    <property type="entry name" value="RVT_1"/>
    <property type="match status" value="1"/>
</dbReference>
<organism evidence="2 3">
    <name type="scientific">Elysia marginata</name>
    <dbReference type="NCBI Taxonomy" id="1093978"/>
    <lineage>
        <taxon>Eukaryota</taxon>
        <taxon>Metazoa</taxon>
        <taxon>Spiralia</taxon>
        <taxon>Lophotrochozoa</taxon>
        <taxon>Mollusca</taxon>
        <taxon>Gastropoda</taxon>
        <taxon>Heterobranchia</taxon>
        <taxon>Euthyneura</taxon>
        <taxon>Panpulmonata</taxon>
        <taxon>Sacoglossa</taxon>
        <taxon>Placobranchoidea</taxon>
        <taxon>Plakobranchidae</taxon>
        <taxon>Elysia</taxon>
    </lineage>
</organism>
<sequence length="231" mass="25339">MWVLEAVPQDLKDFPPSISSRGNEVASHAIITEEYHSSALRGKSWPGSSSAGLSPALSKNCYQKGCVLAPTLFSMMFSVMLTNAFNAETPGIDIRYRTDGKLYNPRRLHAKTKVHTRRLRDFLFADDCALNAGNEADMQHSMDSFSTACDNFSLSIRNKKTEVMYQPAPGKPYPEPTMTVNGVKLAAVDRLTYLGSTLSHNIHIDDENDGHIAKASPASGGYNHRCGNAKV</sequence>
<dbReference type="Proteomes" id="UP000762676">
    <property type="component" value="Unassembled WGS sequence"/>
</dbReference>
<gene>
    <name evidence="2" type="ORF">ElyMa_006895100</name>
</gene>
<proteinExistence type="predicted"/>
<dbReference type="AlphaFoldDB" id="A0AAV4JEE7"/>
<evidence type="ECO:0000313" key="3">
    <source>
        <dbReference type="Proteomes" id="UP000762676"/>
    </source>
</evidence>
<dbReference type="EMBL" id="BMAT01013784">
    <property type="protein sequence ID" value="GFS20263.1"/>
    <property type="molecule type" value="Genomic_DNA"/>
</dbReference>
<dbReference type="InterPro" id="IPR000477">
    <property type="entry name" value="RT_dom"/>
</dbReference>
<name>A0AAV4JEE7_9GAST</name>